<keyword evidence="4" id="KW-1185">Reference proteome</keyword>
<evidence type="ECO:0000313" key="3">
    <source>
        <dbReference type="EMBL" id="OAF05419.1"/>
    </source>
</evidence>
<dbReference type="Pfam" id="PF24729">
    <property type="entry name" value="Acb2_Tad1_hairpin"/>
    <property type="match status" value="1"/>
</dbReference>
<accession>A0A176YHV8</accession>
<proteinExistence type="predicted"/>
<sequence>MAHVYEGQPDGRQADTAIPVSRFRPKYRALSDDEKALHDEIKNKAAELEEVFGRVKAGRYASLAMTSLEQSVMWIVKELTS</sequence>
<dbReference type="Proteomes" id="UP000076959">
    <property type="component" value="Unassembled WGS sequence"/>
</dbReference>
<organism evidence="3 4">
    <name type="scientific">Bradyrhizobium centrolobii</name>
    <dbReference type="NCBI Taxonomy" id="1505087"/>
    <lineage>
        <taxon>Bacteria</taxon>
        <taxon>Pseudomonadati</taxon>
        <taxon>Pseudomonadota</taxon>
        <taxon>Alphaproteobacteria</taxon>
        <taxon>Hyphomicrobiales</taxon>
        <taxon>Nitrobacteraceae</taxon>
        <taxon>Bradyrhizobium</taxon>
    </lineage>
</organism>
<dbReference type="RefSeq" id="WP_063703488.1">
    <property type="nucleotide sequence ID" value="NZ_LUUB01000079.1"/>
</dbReference>
<keyword evidence="1" id="KW-0547">Nucleotide-binding</keyword>
<dbReference type="OrthoDB" id="7774727at2"/>
<gene>
    <name evidence="3" type="ORF">AYJ54_00500</name>
</gene>
<dbReference type="EMBL" id="LUUB01000079">
    <property type="protein sequence ID" value="OAF05419.1"/>
    <property type="molecule type" value="Genomic_DNA"/>
</dbReference>
<dbReference type="GO" id="GO:0000166">
    <property type="term" value="F:nucleotide binding"/>
    <property type="evidence" value="ECO:0007669"/>
    <property type="project" value="UniProtKB-KW"/>
</dbReference>
<dbReference type="STRING" id="1505087.AYJ54_00500"/>
<feature type="domain" description="Acb2/Tad1 hairpin" evidence="2">
    <location>
        <begin position="23"/>
        <end position="77"/>
    </location>
</feature>
<evidence type="ECO:0000256" key="1">
    <source>
        <dbReference type="ARBA" id="ARBA00022741"/>
    </source>
</evidence>
<dbReference type="InterPro" id="IPR056098">
    <property type="entry name" value="Acb2/Tad1_hairpin"/>
</dbReference>
<reference evidence="3 4" key="1">
    <citation type="submission" date="2016-03" db="EMBL/GenBank/DDBJ databases">
        <title>Draft Genome Sequence of the Strain BR 10245 (Bradyrhizobium sp.) isolated from nodules of Centrolobium paraense.</title>
        <authorList>
            <person name="Simoes-Araujo J.L.Sr."/>
            <person name="Barauna A.C."/>
            <person name="Silva K."/>
            <person name="Zilli J.E."/>
        </authorList>
    </citation>
    <scope>NUCLEOTIDE SEQUENCE [LARGE SCALE GENOMIC DNA]</scope>
    <source>
        <strain evidence="3 4">BR 10245</strain>
    </source>
</reference>
<evidence type="ECO:0000259" key="2">
    <source>
        <dbReference type="Pfam" id="PF24729"/>
    </source>
</evidence>
<comment type="caution">
    <text evidence="3">The sequence shown here is derived from an EMBL/GenBank/DDBJ whole genome shotgun (WGS) entry which is preliminary data.</text>
</comment>
<name>A0A176YHV8_9BRAD</name>
<evidence type="ECO:0000313" key="4">
    <source>
        <dbReference type="Proteomes" id="UP000076959"/>
    </source>
</evidence>
<protein>
    <recommendedName>
        <fullName evidence="2">Acb2/Tad1 hairpin domain-containing protein</fullName>
    </recommendedName>
</protein>
<dbReference type="AlphaFoldDB" id="A0A176YHV8"/>